<accession>A0ABQ3IVE0</accession>
<sequence length="257" mass="27625">MHIKNFIKSAIIISTMITIPQASASLLYDQNISPDVIMGSGVTNGGFTTDQYTLIDTQGILENIELGLRAKLRHDPANGFAPQNTYNSNGDGTYSFNSGQTINASTGEWSFEWSINTGPLMLADYTFFLSMVGPNDNEGFDVINVPCADHSLGNMFTGNGAGSEVDCTSATANIDYTAAILSNSVAQNSWKPNWFLPNFDPNMDGTYTFALSAFDFSGREVAKTEISVLVGDTTQVPEPASLILLALGLFGLRTKKA</sequence>
<name>A0ABQ3IVE0_9GAMM</name>
<dbReference type="NCBIfam" id="TIGR02595">
    <property type="entry name" value="PEP_CTERM"/>
    <property type="match status" value="1"/>
</dbReference>
<dbReference type="EMBL" id="BNAH01000009">
    <property type="protein sequence ID" value="GHE93984.1"/>
    <property type="molecule type" value="Genomic_DNA"/>
</dbReference>
<dbReference type="RefSeq" id="WP_189378525.1">
    <property type="nucleotide sequence ID" value="NZ_BNAH01000009.1"/>
</dbReference>
<comment type="caution">
    <text evidence="3">The sequence shown here is derived from an EMBL/GenBank/DDBJ whole genome shotgun (WGS) entry which is preliminary data.</text>
</comment>
<proteinExistence type="predicted"/>
<evidence type="ECO:0000313" key="4">
    <source>
        <dbReference type="Proteomes" id="UP000626370"/>
    </source>
</evidence>
<dbReference type="Proteomes" id="UP000626370">
    <property type="component" value="Unassembled WGS sequence"/>
</dbReference>
<feature type="domain" description="Ice-binding protein C-terminal" evidence="2">
    <location>
        <begin position="235"/>
        <end position="252"/>
    </location>
</feature>
<keyword evidence="4" id="KW-1185">Reference proteome</keyword>
<gene>
    <name evidence="3" type="ORF">GCM10011501_24290</name>
</gene>
<evidence type="ECO:0000259" key="2">
    <source>
        <dbReference type="Pfam" id="PF07589"/>
    </source>
</evidence>
<evidence type="ECO:0000313" key="3">
    <source>
        <dbReference type="EMBL" id="GHE93984.1"/>
    </source>
</evidence>
<reference evidence="4" key="1">
    <citation type="journal article" date="2019" name="Int. J. Syst. Evol. Microbiol.">
        <title>The Global Catalogue of Microorganisms (GCM) 10K type strain sequencing project: providing services to taxonomists for standard genome sequencing and annotation.</title>
        <authorList>
            <consortium name="The Broad Institute Genomics Platform"/>
            <consortium name="The Broad Institute Genome Sequencing Center for Infectious Disease"/>
            <person name="Wu L."/>
            <person name="Ma J."/>
        </authorList>
    </citation>
    <scope>NUCLEOTIDE SEQUENCE [LARGE SCALE GENOMIC DNA]</scope>
    <source>
        <strain evidence="4">CGMCC 1.15922</strain>
    </source>
</reference>
<dbReference type="Pfam" id="PF07589">
    <property type="entry name" value="PEP-CTERM"/>
    <property type="match status" value="1"/>
</dbReference>
<feature type="signal peptide" evidence="1">
    <location>
        <begin position="1"/>
        <end position="24"/>
    </location>
</feature>
<organism evidence="3 4">
    <name type="scientific">Thalassotalea profundi</name>
    <dbReference type="NCBI Taxonomy" id="2036687"/>
    <lineage>
        <taxon>Bacteria</taxon>
        <taxon>Pseudomonadati</taxon>
        <taxon>Pseudomonadota</taxon>
        <taxon>Gammaproteobacteria</taxon>
        <taxon>Alteromonadales</taxon>
        <taxon>Colwelliaceae</taxon>
        <taxon>Thalassotalea</taxon>
    </lineage>
</organism>
<protein>
    <recommendedName>
        <fullName evidence="2">Ice-binding protein C-terminal domain-containing protein</fullName>
    </recommendedName>
</protein>
<feature type="chain" id="PRO_5047518402" description="Ice-binding protein C-terminal domain-containing protein" evidence="1">
    <location>
        <begin position="25"/>
        <end position="257"/>
    </location>
</feature>
<evidence type="ECO:0000256" key="1">
    <source>
        <dbReference type="SAM" id="SignalP"/>
    </source>
</evidence>
<keyword evidence="1" id="KW-0732">Signal</keyword>
<dbReference type="InterPro" id="IPR013424">
    <property type="entry name" value="Ice-binding_C"/>
</dbReference>